<dbReference type="InParanoid" id="F2T1E8"/>
<protein>
    <submittedName>
        <fullName evidence="1">Uncharacterized protein</fullName>
    </submittedName>
</protein>
<accession>F2T1E8</accession>
<dbReference type="AlphaFoldDB" id="F2T1E8"/>
<dbReference type="EMBL" id="GG700677">
    <property type="protein sequence ID" value="EGD92420.2"/>
    <property type="molecule type" value="Genomic_DNA"/>
</dbReference>
<dbReference type="RefSeq" id="XP_047604982.1">
    <property type="nucleotide sequence ID" value="XM_047748989.1"/>
</dbReference>
<dbReference type="OrthoDB" id="4173759at2759"/>
<dbReference type="Proteomes" id="UP000008864">
    <property type="component" value="Unassembled WGS sequence"/>
</dbReference>
<dbReference type="STRING" id="559305.F2T1E8"/>
<dbReference type="HOGENOM" id="CLU_1476168_0_0_1"/>
<gene>
    <name evidence="1" type="ORF">TERG_08638</name>
</gene>
<evidence type="ECO:0000313" key="1">
    <source>
        <dbReference type="EMBL" id="EGD92420.2"/>
    </source>
</evidence>
<evidence type="ECO:0000313" key="2">
    <source>
        <dbReference type="Proteomes" id="UP000008864"/>
    </source>
</evidence>
<keyword evidence="2" id="KW-1185">Reference proteome</keyword>
<sequence>MVLLLSYVFGRWRVSASGSSTSHKNPIGEMSFKTRIYCSIWCMNHGVSVWTRVPGRQIIFAKISKRIHLKAPETLMRVSRAHQSSISITSTRLPKMRSLCWKPLMPRFGHSTQPSHITKSYHIPSLPHNRIKKKENRKILHLVNGTSDKRSPIWRATQGMLCCCTAGSFSRRPNCAPLVLKSG</sequence>
<proteinExistence type="predicted"/>
<organism evidence="1 2">
    <name type="scientific">Trichophyton rubrum (strain ATCC MYA-4607 / CBS 118892)</name>
    <name type="common">Athlete's foot fungus</name>
    <dbReference type="NCBI Taxonomy" id="559305"/>
    <lineage>
        <taxon>Eukaryota</taxon>
        <taxon>Fungi</taxon>
        <taxon>Dikarya</taxon>
        <taxon>Ascomycota</taxon>
        <taxon>Pezizomycotina</taxon>
        <taxon>Eurotiomycetes</taxon>
        <taxon>Eurotiomycetidae</taxon>
        <taxon>Onygenales</taxon>
        <taxon>Arthrodermataceae</taxon>
        <taxon>Trichophyton</taxon>
    </lineage>
</organism>
<reference evidence="2" key="1">
    <citation type="journal article" date="2012" name="MBio">
        <title>Comparative genome analysis of Trichophyton rubrum and related dermatophytes reveals candidate genes involved in infection.</title>
        <authorList>
            <person name="Martinez D.A."/>
            <person name="Oliver B.G."/>
            <person name="Graeser Y."/>
            <person name="Goldberg J.M."/>
            <person name="Li W."/>
            <person name="Martinez-Rossi N.M."/>
            <person name="Monod M."/>
            <person name="Shelest E."/>
            <person name="Barton R.C."/>
            <person name="Birch E."/>
            <person name="Brakhage A.A."/>
            <person name="Chen Z."/>
            <person name="Gurr S.J."/>
            <person name="Heiman D."/>
            <person name="Heitman J."/>
            <person name="Kosti I."/>
            <person name="Rossi A."/>
            <person name="Saif S."/>
            <person name="Samalova M."/>
            <person name="Saunders C.W."/>
            <person name="Shea T."/>
            <person name="Summerbell R.C."/>
            <person name="Xu J."/>
            <person name="Young S."/>
            <person name="Zeng Q."/>
            <person name="Birren B.W."/>
            <person name="Cuomo C.A."/>
            <person name="White T.C."/>
        </authorList>
    </citation>
    <scope>NUCLEOTIDE SEQUENCE [LARGE SCALE GENOMIC DNA]</scope>
    <source>
        <strain evidence="2">ATCC MYA-4607 / CBS 118892</strain>
    </source>
</reference>
<dbReference type="GeneID" id="10376819"/>
<name>F2T1E8_TRIRC</name>
<dbReference type="VEuPathDB" id="FungiDB:TERG_08638"/>